<gene>
    <name evidence="1" type="ORF">NEOLEDRAFT_1135178</name>
</gene>
<dbReference type="AlphaFoldDB" id="A0A165RWK4"/>
<dbReference type="InParanoid" id="A0A165RWK4"/>
<sequence>MWQEYWGKVKADDKSLKEFERRTRAIQKAAGGVKTWAEIPKDLNNAVSGGAAAAAM</sequence>
<proteinExistence type="predicted"/>
<name>A0A165RWK4_9AGAM</name>
<accession>A0A165RWK4</accession>
<dbReference type="Proteomes" id="UP000076761">
    <property type="component" value="Unassembled WGS sequence"/>
</dbReference>
<evidence type="ECO:0000313" key="2">
    <source>
        <dbReference type="Proteomes" id="UP000076761"/>
    </source>
</evidence>
<evidence type="ECO:0000313" key="1">
    <source>
        <dbReference type="EMBL" id="KZT24364.1"/>
    </source>
</evidence>
<organism evidence="1 2">
    <name type="scientific">Neolentinus lepideus HHB14362 ss-1</name>
    <dbReference type="NCBI Taxonomy" id="1314782"/>
    <lineage>
        <taxon>Eukaryota</taxon>
        <taxon>Fungi</taxon>
        <taxon>Dikarya</taxon>
        <taxon>Basidiomycota</taxon>
        <taxon>Agaricomycotina</taxon>
        <taxon>Agaricomycetes</taxon>
        <taxon>Gloeophyllales</taxon>
        <taxon>Gloeophyllaceae</taxon>
        <taxon>Neolentinus</taxon>
    </lineage>
</organism>
<dbReference type="EMBL" id="KV425578">
    <property type="protein sequence ID" value="KZT24364.1"/>
    <property type="molecule type" value="Genomic_DNA"/>
</dbReference>
<protein>
    <submittedName>
        <fullName evidence="1">Uncharacterized protein</fullName>
    </submittedName>
</protein>
<keyword evidence="2" id="KW-1185">Reference proteome</keyword>
<reference evidence="1 2" key="1">
    <citation type="journal article" date="2016" name="Mol. Biol. Evol.">
        <title>Comparative Genomics of Early-Diverging Mushroom-Forming Fungi Provides Insights into the Origins of Lignocellulose Decay Capabilities.</title>
        <authorList>
            <person name="Nagy L.G."/>
            <person name="Riley R."/>
            <person name="Tritt A."/>
            <person name="Adam C."/>
            <person name="Daum C."/>
            <person name="Floudas D."/>
            <person name="Sun H."/>
            <person name="Yadav J.S."/>
            <person name="Pangilinan J."/>
            <person name="Larsson K.H."/>
            <person name="Matsuura K."/>
            <person name="Barry K."/>
            <person name="Labutti K."/>
            <person name="Kuo R."/>
            <person name="Ohm R.A."/>
            <person name="Bhattacharya S.S."/>
            <person name="Shirouzu T."/>
            <person name="Yoshinaga Y."/>
            <person name="Martin F.M."/>
            <person name="Grigoriev I.V."/>
            <person name="Hibbett D.S."/>
        </authorList>
    </citation>
    <scope>NUCLEOTIDE SEQUENCE [LARGE SCALE GENOMIC DNA]</scope>
    <source>
        <strain evidence="1 2">HHB14362 ss-1</strain>
    </source>
</reference>